<comment type="caution">
    <text evidence="4">The sequence shown here is derived from an EMBL/GenBank/DDBJ whole genome shotgun (WGS) entry which is preliminary data.</text>
</comment>
<dbReference type="PANTHER" id="PTHR23074">
    <property type="entry name" value="AAA DOMAIN-CONTAINING"/>
    <property type="match status" value="1"/>
</dbReference>
<dbReference type="AlphaFoldDB" id="A0A1V9YLX7"/>
<name>A0A1V9YLX7_ACHHY</name>
<keyword evidence="1" id="KW-0067">ATP-binding</keyword>
<dbReference type="STRING" id="1202772.A0A1V9YLX7"/>
<evidence type="ECO:0000256" key="1">
    <source>
        <dbReference type="RuleBase" id="RU003651"/>
    </source>
</evidence>
<dbReference type="GO" id="GO:0016887">
    <property type="term" value="F:ATP hydrolysis activity"/>
    <property type="evidence" value="ECO:0007669"/>
    <property type="project" value="InterPro"/>
</dbReference>
<organism evidence="4 5">
    <name type="scientific">Achlya hypogyna</name>
    <name type="common">Oomycete</name>
    <name type="synonym">Protoachlya hypogyna</name>
    <dbReference type="NCBI Taxonomy" id="1202772"/>
    <lineage>
        <taxon>Eukaryota</taxon>
        <taxon>Sar</taxon>
        <taxon>Stramenopiles</taxon>
        <taxon>Oomycota</taxon>
        <taxon>Saprolegniomycetes</taxon>
        <taxon>Saprolegniales</taxon>
        <taxon>Achlyaceae</taxon>
        <taxon>Achlya</taxon>
    </lineage>
</organism>
<dbReference type="InterPro" id="IPR003960">
    <property type="entry name" value="ATPase_AAA_CS"/>
</dbReference>
<protein>
    <submittedName>
        <fullName evidence="4">ATPase</fullName>
    </submittedName>
</protein>
<reference evidence="4 5" key="1">
    <citation type="journal article" date="2014" name="Genome Biol. Evol.">
        <title>The secreted proteins of Achlya hypogyna and Thraustotheca clavata identify the ancestral oomycete secretome and reveal gene acquisitions by horizontal gene transfer.</title>
        <authorList>
            <person name="Misner I."/>
            <person name="Blouin N."/>
            <person name="Leonard G."/>
            <person name="Richards T.A."/>
            <person name="Lane C.E."/>
        </authorList>
    </citation>
    <scope>NUCLEOTIDE SEQUENCE [LARGE SCALE GENOMIC DNA]</scope>
    <source>
        <strain evidence="4 5">ATCC 48635</strain>
    </source>
</reference>
<evidence type="ECO:0000313" key="4">
    <source>
        <dbReference type="EMBL" id="OQR86725.1"/>
    </source>
</evidence>
<dbReference type="InterPro" id="IPR050304">
    <property type="entry name" value="MT-severing_AAA_ATPase"/>
</dbReference>
<keyword evidence="5" id="KW-1185">Reference proteome</keyword>
<keyword evidence="1" id="KW-0547">Nucleotide-binding</keyword>
<dbReference type="OrthoDB" id="5925at2759"/>
<dbReference type="InterPro" id="IPR003959">
    <property type="entry name" value="ATPase_AAA_core"/>
</dbReference>
<dbReference type="SMART" id="SM00382">
    <property type="entry name" value="AAA"/>
    <property type="match status" value="1"/>
</dbReference>
<feature type="signal peptide" evidence="2">
    <location>
        <begin position="1"/>
        <end position="26"/>
    </location>
</feature>
<dbReference type="InterPro" id="IPR003593">
    <property type="entry name" value="AAA+_ATPase"/>
</dbReference>
<feature type="chain" id="PRO_5012438657" evidence="2">
    <location>
        <begin position="27"/>
        <end position="478"/>
    </location>
</feature>
<dbReference type="Proteomes" id="UP000243579">
    <property type="component" value="Unassembled WGS sequence"/>
</dbReference>
<dbReference type="PROSITE" id="PS00674">
    <property type="entry name" value="AAA"/>
    <property type="match status" value="1"/>
</dbReference>
<evidence type="ECO:0000313" key="5">
    <source>
        <dbReference type="Proteomes" id="UP000243579"/>
    </source>
</evidence>
<dbReference type="Pfam" id="PF00004">
    <property type="entry name" value="AAA"/>
    <property type="match status" value="1"/>
</dbReference>
<dbReference type="GO" id="GO:0005524">
    <property type="term" value="F:ATP binding"/>
    <property type="evidence" value="ECO:0007669"/>
    <property type="project" value="UniProtKB-KW"/>
</dbReference>
<feature type="domain" description="AAA+ ATPase" evidence="3">
    <location>
        <begin position="260"/>
        <end position="395"/>
    </location>
</feature>
<dbReference type="InterPro" id="IPR027417">
    <property type="entry name" value="P-loop_NTPase"/>
</dbReference>
<keyword evidence="2" id="KW-0732">Signal</keyword>
<dbReference type="PANTHER" id="PTHR23074:SF83">
    <property type="entry name" value="VACUOLAR PROTEIN SORTING-ASSOCIATED PROTEIN 4A"/>
    <property type="match status" value="1"/>
</dbReference>
<comment type="similarity">
    <text evidence="1">Belongs to the AAA ATPase family.</text>
</comment>
<dbReference type="EMBL" id="JNBR01001490">
    <property type="protein sequence ID" value="OQR86725.1"/>
    <property type="molecule type" value="Genomic_DNA"/>
</dbReference>
<dbReference type="Gene3D" id="3.40.50.300">
    <property type="entry name" value="P-loop containing nucleotide triphosphate hydrolases"/>
    <property type="match status" value="1"/>
</dbReference>
<gene>
    <name evidence="4" type="ORF">ACHHYP_10233</name>
</gene>
<sequence>MRTVVGRAWRPALGAIFAAPLSCTLAQCKGTREDLSDPLPQSAVASFLKQELNAVRSGLPSEGTKVIVSSLQGTSKLAFPVPRDPAAKEAILLAFLQQLQPQNAYPGRALEIVPSAYVRPVSIFRDIKLRCYRSAPTMDYVFADGSGSVRFWNDQFVLYKDDPMTKGDIVAFAAAYKASQVAPGASKGTPNRAKALEDLAKLGLAVYDGEGLDSVLNWDSLAGYAAVKTEIQDTVVLALQNPDLYEAIAHQTRCRFESNRPRAILFEGPPGTGKTLSARIIAAQAGVPLVHIPVESVVSKWFGESEKKMAAIFDACEQLEGALIFIDEIDALATERSSGGMHEASRRMLSVLLQKLEGFQSAKKVTLIAATNRKQDLDAALLSRFNLCIRYDLPDETTRQAVFQRYAKQLSTTELAALARLTQGQSCRDIKEVCEYTERKWASRVLRGDEPRGSTPTVAAYTAAVEATFTKVANTLDI</sequence>
<evidence type="ECO:0000256" key="2">
    <source>
        <dbReference type="SAM" id="SignalP"/>
    </source>
</evidence>
<proteinExistence type="inferred from homology"/>
<dbReference type="Gene3D" id="1.10.8.60">
    <property type="match status" value="1"/>
</dbReference>
<evidence type="ECO:0000259" key="3">
    <source>
        <dbReference type="SMART" id="SM00382"/>
    </source>
</evidence>
<dbReference type="CDD" id="cd19481">
    <property type="entry name" value="RecA-like_protease"/>
    <property type="match status" value="1"/>
</dbReference>
<accession>A0A1V9YLX7</accession>
<dbReference type="SUPFAM" id="SSF52540">
    <property type="entry name" value="P-loop containing nucleoside triphosphate hydrolases"/>
    <property type="match status" value="1"/>
</dbReference>